<keyword evidence="5 6" id="KW-0472">Membrane</keyword>
<dbReference type="InterPro" id="IPR011701">
    <property type="entry name" value="MFS"/>
</dbReference>
<feature type="transmembrane region" description="Helical" evidence="6">
    <location>
        <begin position="345"/>
        <end position="364"/>
    </location>
</feature>
<evidence type="ECO:0000259" key="7">
    <source>
        <dbReference type="PROSITE" id="PS50850"/>
    </source>
</evidence>
<keyword evidence="2" id="KW-0813">Transport</keyword>
<feature type="transmembrane region" description="Helical" evidence="6">
    <location>
        <begin position="289"/>
        <end position="308"/>
    </location>
</feature>
<evidence type="ECO:0000256" key="3">
    <source>
        <dbReference type="ARBA" id="ARBA00022692"/>
    </source>
</evidence>
<dbReference type="SUPFAM" id="SSF103473">
    <property type="entry name" value="MFS general substrate transporter"/>
    <property type="match status" value="1"/>
</dbReference>
<protein>
    <submittedName>
        <fullName evidence="8">EmrB/QacA subfamily drug resistance transporter</fullName>
    </submittedName>
</protein>
<sequence length="454" mass="49264">MDEKKVFISVLLTSFFGPFMASSVNVAIPSMAQEYGLNAAELTGVLTLFLLGAVSFLLPFGKIADIKGRRKIYQYGCFGVAVSTFLCIFSPSLKILLILRFIQGVCMSMNFSTGMAMLIASHPAQKRGQVIGYSAACVYLGLSLGPVLGGALTEFWGWRTVFIFTSFGILASICIMQTVRQEWYGNQCEKLDIISSVLYFLFSSLILYGISNYSGHPSMKWLCLSGFILGIILIVRQKYTPFPLFNLSLFKNTIFTMSNIAAFIHYSATFGISFVLSLYLQVIRGLNPFSAGMLLLLQPIMMSVLSPFAGALSDKFEPRLVASCGMTLTAAGLFSLSFLTYETSFYHIGLILLVIGIGFALFSSPNNNAIMGAVSPSLYGVASSILAAMRMFGQAASMSVVSLLLTVYTNDIVAAAYLPALLEGMQKIFIVLSLTCTAGIFCSLARGSKKHNSV</sequence>
<feature type="domain" description="Major facilitator superfamily (MFS) profile" evidence="7">
    <location>
        <begin position="6"/>
        <end position="451"/>
    </location>
</feature>
<dbReference type="InterPro" id="IPR020846">
    <property type="entry name" value="MFS_dom"/>
</dbReference>
<dbReference type="PANTHER" id="PTHR42718">
    <property type="entry name" value="MAJOR FACILITATOR SUPERFAMILY MULTIDRUG TRANSPORTER MFSC"/>
    <property type="match status" value="1"/>
</dbReference>
<feature type="transmembrane region" description="Helical" evidence="6">
    <location>
        <begin position="260"/>
        <end position="283"/>
    </location>
</feature>
<dbReference type="Gene3D" id="1.20.1250.20">
    <property type="entry name" value="MFS general substrate transporter like domains"/>
    <property type="match status" value="1"/>
</dbReference>
<keyword evidence="3 6" id="KW-0812">Transmembrane</keyword>
<feature type="transmembrane region" description="Helical" evidence="6">
    <location>
        <begin position="428"/>
        <end position="445"/>
    </location>
</feature>
<comment type="caution">
    <text evidence="8">The sequence shown here is derived from an EMBL/GenBank/DDBJ whole genome shotgun (WGS) entry which is preliminary data.</text>
</comment>
<dbReference type="Pfam" id="PF07690">
    <property type="entry name" value="MFS_1"/>
    <property type="match status" value="2"/>
</dbReference>
<name>A0ABT9Y9P0_9FIRM</name>
<evidence type="ECO:0000313" key="9">
    <source>
        <dbReference type="Proteomes" id="UP001239167"/>
    </source>
</evidence>
<feature type="transmembrane region" description="Helical" evidence="6">
    <location>
        <begin position="385"/>
        <end position="408"/>
    </location>
</feature>
<evidence type="ECO:0000256" key="4">
    <source>
        <dbReference type="ARBA" id="ARBA00022989"/>
    </source>
</evidence>
<evidence type="ECO:0000313" key="8">
    <source>
        <dbReference type="EMBL" id="MDQ0204548.1"/>
    </source>
</evidence>
<gene>
    <name evidence="8" type="ORF">J2S01_002280</name>
</gene>
<evidence type="ECO:0000256" key="2">
    <source>
        <dbReference type="ARBA" id="ARBA00022448"/>
    </source>
</evidence>
<dbReference type="CDD" id="cd17321">
    <property type="entry name" value="MFS_MMR_MDR_like"/>
    <property type="match status" value="1"/>
</dbReference>
<keyword evidence="9" id="KW-1185">Reference proteome</keyword>
<feature type="transmembrane region" description="Helical" evidence="6">
    <location>
        <begin position="42"/>
        <end position="60"/>
    </location>
</feature>
<organism evidence="8 9">
    <name type="scientific">Pectinatus haikarae</name>
    <dbReference type="NCBI Taxonomy" id="349096"/>
    <lineage>
        <taxon>Bacteria</taxon>
        <taxon>Bacillati</taxon>
        <taxon>Bacillota</taxon>
        <taxon>Negativicutes</taxon>
        <taxon>Selenomonadales</taxon>
        <taxon>Selenomonadaceae</taxon>
        <taxon>Pectinatus</taxon>
    </lineage>
</organism>
<feature type="transmembrane region" description="Helical" evidence="6">
    <location>
        <begin position="130"/>
        <end position="152"/>
    </location>
</feature>
<feature type="transmembrane region" description="Helical" evidence="6">
    <location>
        <begin position="320"/>
        <end position="339"/>
    </location>
</feature>
<dbReference type="EMBL" id="JAUSUE010000018">
    <property type="protein sequence ID" value="MDQ0204548.1"/>
    <property type="molecule type" value="Genomic_DNA"/>
</dbReference>
<dbReference type="RefSeq" id="WP_307224864.1">
    <property type="nucleotide sequence ID" value="NZ_CP116940.1"/>
</dbReference>
<dbReference type="PRINTS" id="PR01036">
    <property type="entry name" value="TCRTETB"/>
</dbReference>
<comment type="subcellular location">
    <subcellularLocation>
        <location evidence="1">Cell membrane</location>
        <topology evidence="1">Multi-pass membrane protein</topology>
    </subcellularLocation>
</comment>
<dbReference type="PANTHER" id="PTHR42718:SF9">
    <property type="entry name" value="MAJOR FACILITATOR SUPERFAMILY MULTIDRUG TRANSPORTER MFSC"/>
    <property type="match status" value="1"/>
</dbReference>
<dbReference type="Gene3D" id="1.20.1720.10">
    <property type="entry name" value="Multidrug resistance protein D"/>
    <property type="match status" value="1"/>
</dbReference>
<feature type="transmembrane region" description="Helical" evidence="6">
    <location>
        <begin position="191"/>
        <end position="213"/>
    </location>
</feature>
<accession>A0ABT9Y9P0</accession>
<dbReference type="Proteomes" id="UP001239167">
    <property type="component" value="Unassembled WGS sequence"/>
</dbReference>
<feature type="transmembrane region" description="Helical" evidence="6">
    <location>
        <begin position="158"/>
        <end position="179"/>
    </location>
</feature>
<reference evidence="8 9" key="1">
    <citation type="submission" date="2023-07" db="EMBL/GenBank/DDBJ databases">
        <title>Genomic Encyclopedia of Type Strains, Phase IV (KMG-IV): sequencing the most valuable type-strain genomes for metagenomic binning, comparative biology and taxonomic classification.</title>
        <authorList>
            <person name="Goeker M."/>
        </authorList>
    </citation>
    <scope>NUCLEOTIDE SEQUENCE [LARGE SCALE GENOMIC DNA]</scope>
    <source>
        <strain evidence="8 9">DSM 16980</strain>
    </source>
</reference>
<dbReference type="PROSITE" id="PS50850">
    <property type="entry name" value="MFS"/>
    <property type="match status" value="1"/>
</dbReference>
<feature type="transmembrane region" description="Helical" evidence="6">
    <location>
        <begin position="219"/>
        <end position="239"/>
    </location>
</feature>
<evidence type="ECO:0000256" key="5">
    <source>
        <dbReference type="ARBA" id="ARBA00023136"/>
    </source>
</evidence>
<feature type="transmembrane region" description="Helical" evidence="6">
    <location>
        <begin position="72"/>
        <end position="91"/>
    </location>
</feature>
<proteinExistence type="predicted"/>
<evidence type="ECO:0000256" key="1">
    <source>
        <dbReference type="ARBA" id="ARBA00004651"/>
    </source>
</evidence>
<dbReference type="InterPro" id="IPR036259">
    <property type="entry name" value="MFS_trans_sf"/>
</dbReference>
<keyword evidence="4 6" id="KW-1133">Transmembrane helix</keyword>
<evidence type="ECO:0000256" key="6">
    <source>
        <dbReference type="SAM" id="Phobius"/>
    </source>
</evidence>